<reference evidence="7" key="1">
    <citation type="journal article" date="2019" name="Int. J. Syst. Evol. Microbiol.">
        <title>The Global Catalogue of Microorganisms (GCM) 10K type strain sequencing project: providing services to taxonomists for standard genome sequencing and annotation.</title>
        <authorList>
            <consortium name="The Broad Institute Genomics Platform"/>
            <consortium name="The Broad Institute Genome Sequencing Center for Infectious Disease"/>
            <person name="Wu L."/>
            <person name="Ma J."/>
        </authorList>
    </citation>
    <scope>NUCLEOTIDE SEQUENCE [LARGE SCALE GENOMIC DNA]</scope>
    <source>
        <strain evidence="7">JCM 11496</strain>
    </source>
</reference>
<dbReference type="InterPro" id="IPR036388">
    <property type="entry name" value="WH-like_DNA-bd_sf"/>
</dbReference>
<dbReference type="SUPFAM" id="SSF54909">
    <property type="entry name" value="Dimeric alpha+beta barrel"/>
    <property type="match status" value="1"/>
</dbReference>
<evidence type="ECO:0000313" key="7">
    <source>
        <dbReference type="Proteomes" id="UP001597307"/>
    </source>
</evidence>
<feature type="compositionally biased region" description="Low complexity" evidence="4">
    <location>
        <begin position="1"/>
        <end position="13"/>
    </location>
</feature>
<comment type="caution">
    <text evidence="6">The sequence shown here is derived from an EMBL/GenBank/DDBJ whole genome shotgun (WGS) entry which is preliminary data.</text>
</comment>
<keyword evidence="7" id="KW-1185">Reference proteome</keyword>
<accession>A0ABW4Q1V3</accession>
<name>A0ABW4Q1V3_9MICC</name>
<evidence type="ECO:0000259" key="5">
    <source>
        <dbReference type="PROSITE" id="PS50956"/>
    </source>
</evidence>
<keyword evidence="2" id="KW-0238">DNA-binding</keyword>
<sequence length="170" mass="18546">MAEDAAFAPAAPNRARDTPMLDQTDQQILKELVADARITNAQLAERIGVAPSTALLRTRQLVDRGVISGYHAQLDFAAIGRAVQAMVSVQLKGHNREEIDRFTDRVPNLPEVVSTFHVAGSVDYLLHLAVPSTEVLRDWVLDHLTTDPVVGHTETTLVFNHLPGNTGVLP</sequence>
<dbReference type="InterPro" id="IPR000485">
    <property type="entry name" value="AsnC-type_HTH_dom"/>
</dbReference>
<evidence type="ECO:0000256" key="2">
    <source>
        <dbReference type="ARBA" id="ARBA00023125"/>
    </source>
</evidence>
<dbReference type="SMART" id="SM00344">
    <property type="entry name" value="HTH_ASNC"/>
    <property type="match status" value="1"/>
</dbReference>
<keyword evidence="1" id="KW-0805">Transcription regulation</keyword>
<dbReference type="Proteomes" id="UP001597307">
    <property type="component" value="Unassembled WGS sequence"/>
</dbReference>
<protein>
    <submittedName>
        <fullName evidence="6">Lrp/AsnC family transcriptional regulator</fullName>
    </submittedName>
</protein>
<dbReference type="SUPFAM" id="SSF46785">
    <property type="entry name" value="Winged helix' DNA-binding domain"/>
    <property type="match status" value="1"/>
</dbReference>
<dbReference type="PANTHER" id="PTHR30154:SF54">
    <property type="entry name" value="POSSIBLE TRANSCRIPTIONAL REGULATORY PROTEIN (PROBABLY LRP_ASNC-FAMILY)"/>
    <property type="match status" value="1"/>
</dbReference>
<dbReference type="InterPro" id="IPR019887">
    <property type="entry name" value="Tscrpt_reg_AsnC/Lrp_C"/>
</dbReference>
<dbReference type="Gene3D" id="1.10.10.10">
    <property type="entry name" value="Winged helix-like DNA-binding domain superfamily/Winged helix DNA-binding domain"/>
    <property type="match status" value="1"/>
</dbReference>
<proteinExistence type="predicted"/>
<dbReference type="PROSITE" id="PS50956">
    <property type="entry name" value="HTH_ASNC_2"/>
    <property type="match status" value="1"/>
</dbReference>
<gene>
    <name evidence="6" type="ORF">ACFSFX_01725</name>
</gene>
<dbReference type="Pfam" id="PF01037">
    <property type="entry name" value="AsnC_trans_reg"/>
    <property type="match status" value="1"/>
</dbReference>
<dbReference type="Pfam" id="PF13412">
    <property type="entry name" value="HTH_24"/>
    <property type="match status" value="1"/>
</dbReference>
<feature type="region of interest" description="Disordered" evidence="4">
    <location>
        <begin position="1"/>
        <end position="20"/>
    </location>
</feature>
<organism evidence="6 7">
    <name type="scientific">Arthrobacter flavus</name>
    <dbReference type="NCBI Taxonomy" id="95172"/>
    <lineage>
        <taxon>Bacteria</taxon>
        <taxon>Bacillati</taxon>
        <taxon>Actinomycetota</taxon>
        <taxon>Actinomycetes</taxon>
        <taxon>Micrococcales</taxon>
        <taxon>Micrococcaceae</taxon>
        <taxon>Arthrobacter</taxon>
    </lineage>
</organism>
<evidence type="ECO:0000256" key="3">
    <source>
        <dbReference type="ARBA" id="ARBA00023163"/>
    </source>
</evidence>
<dbReference type="EMBL" id="JBHUGA010000004">
    <property type="protein sequence ID" value="MFD1845316.1"/>
    <property type="molecule type" value="Genomic_DNA"/>
</dbReference>
<evidence type="ECO:0000313" key="6">
    <source>
        <dbReference type="EMBL" id="MFD1845316.1"/>
    </source>
</evidence>
<dbReference type="RefSeq" id="WP_343877373.1">
    <property type="nucleotide sequence ID" value="NZ_BAAAIJ010000004.1"/>
</dbReference>
<dbReference type="PANTHER" id="PTHR30154">
    <property type="entry name" value="LEUCINE-RESPONSIVE REGULATORY PROTEIN"/>
    <property type="match status" value="1"/>
</dbReference>
<evidence type="ECO:0000256" key="4">
    <source>
        <dbReference type="SAM" id="MobiDB-lite"/>
    </source>
</evidence>
<evidence type="ECO:0000256" key="1">
    <source>
        <dbReference type="ARBA" id="ARBA00023015"/>
    </source>
</evidence>
<dbReference type="PRINTS" id="PR00033">
    <property type="entry name" value="HTHASNC"/>
</dbReference>
<dbReference type="InterPro" id="IPR011008">
    <property type="entry name" value="Dimeric_a/b-barrel"/>
</dbReference>
<dbReference type="InterPro" id="IPR036390">
    <property type="entry name" value="WH_DNA-bd_sf"/>
</dbReference>
<keyword evidence="3" id="KW-0804">Transcription</keyword>
<dbReference type="InterPro" id="IPR019888">
    <property type="entry name" value="Tscrpt_reg_AsnC-like"/>
</dbReference>
<feature type="domain" description="HTH asnC-type" evidence="5">
    <location>
        <begin position="21"/>
        <end position="82"/>
    </location>
</feature>
<dbReference type="Gene3D" id="3.30.70.920">
    <property type="match status" value="1"/>
</dbReference>